<dbReference type="PANTHER" id="PTHR35802">
    <property type="entry name" value="PROTEASE SYNTHASE AND SPORULATION PROTEIN PAI 2"/>
    <property type="match status" value="1"/>
</dbReference>
<accession>A0A917BF34</accession>
<gene>
    <name evidence="1" type="ORF">GCM10011519_09050</name>
</gene>
<dbReference type="PANTHER" id="PTHR35802:SF1">
    <property type="entry name" value="PROTEASE SYNTHASE AND SPORULATION PROTEIN PAI 2"/>
    <property type="match status" value="1"/>
</dbReference>
<dbReference type="InterPro" id="IPR012349">
    <property type="entry name" value="Split_barrel_FMN-bd"/>
</dbReference>
<dbReference type="AlphaFoldDB" id="A0A917BF34"/>
<keyword evidence="2" id="KW-1185">Reference proteome</keyword>
<proteinExistence type="predicted"/>
<protein>
    <submittedName>
        <fullName evidence="1">Transcriptional regulator</fullName>
    </submittedName>
</protein>
<organism evidence="1 2">
    <name type="scientific">Marmoricola endophyticus</name>
    <dbReference type="NCBI Taxonomy" id="2040280"/>
    <lineage>
        <taxon>Bacteria</taxon>
        <taxon>Bacillati</taxon>
        <taxon>Actinomycetota</taxon>
        <taxon>Actinomycetes</taxon>
        <taxon>Propionibacteriales</taxon>
        <taxon>Nocardioidaceae</taxon>
        <taxon>Marmoricola</taxon>
    </lineage>
</organism>
<reference evidence="1" key="2">
    <citation type="submission" date="2020-09" db="EMBL/GenBank/DDBJ databases">
        <authorList>
            <person name="Sun Q."/>
            <person name="Zhou Y."/>
        </authorList>
    </citation>
    <scope>NUCLEOTIDE SEQUENCE</scope>
    <source>
        <strain evidence="1">CGMCC 1.16067</strain>
    </source>
</reference>
<evidence type="ECO:0000313" key="1">
    <source>
        <dbReference type="EMBL" id="GGF37681.1"/>
    </source>
</evidence>
<dbReference type="SUPFAM" id="SSF50475">
    <property type="entry name" value="FMN-binding split barrel"/>
    <property type="match status" value="1"/>
</dbReference>
<sequence length="222" mass="23631">MREAVLRPLPLDRVAGVYVPPANAVSESDLRAMVRAARTAQLVTVGPDGVPLATLLPVLWREDVVVAHMALANEHWRSIPETDGAPALVVCTLPDAYVSPSWYAAKAEHGRVVPTWNYSAVHLTGTARVVRDVDWLRDAVTGLTDHHEAGRVEPWAVADAPVAFTEGQLRGIVGVEVRVERAEGKAKLSQNRSEADRAGVVGGLRDEAPAVAAAVAAGRALP</sequence>
<dbReference type="Gene3D" id="2.30.110.10">
    <property type="entry name" value="Electron Transport, Fmn-binding Protein, Chain A"/>
    <property type="match status" value="1"/>
</dbReference>
<name>A0A917BF34_9ACTN</name>
<dbReference type="EMBL" id="BMKQ01000001">
    <property type="protein sequence ID" value="GGF37681.1"/>
    <property type="molecule type" value="Genomic_DNA"/>
</dbReference>
<evidence type="ECO:0000313" key="2">
    <source>
        <dbReference type="Proteomes" id="UP000649179"/>
    </source>
</evidence>
<dbReference type="PIRSF" id="PIRSF010372">
    <property type="entry name" value="PaiB"/>
    <property type="match status" value="1"/>
</dbReference>
<comment type="caution">
    <text evidence="1">The sequence shown here is derived from an EMBL/GenBank/DDBJ whole genome shotgun (WGS) entry which is preliminary data.</text>
</comment>
<dbReference type="Proteomes" id="UP000649179">
    <property type="component" value="Unassembled WGS sequence"/>
</dbReference>
<reference evidence="1" key="1">
    <citation type="journal article" date="2014" name="Int. J. Syst. Evol. Microbiol.">
        <title>Complete genome sequence of Corynebacterium casei LMG S-19264T (=DSM 44701T), isolated from a smear-ripened cheese.</title>
        <authorList>
            <consortium name="US DOE Joint Genome Institute (JGI-PGF)"/>
            <person name="Walter F."/>
            <person name="Albersmeier A."/>
            <person name="Kalinowski J."/>
            <person name="Ruckert C."/>
        </authorList>
    </citation>
    <scope>NUCLEOTIDE SEQUENCE</scope>
    <source>
        <strain evidence="1">CGMCC 1.16067</strain>
    </source>
</reference>
<dbReference type="Pfam" id="PF04299">
    <property type="entry name" value="FMN_bind_2"/>
    <property type="match status" value="1"/>
</dbReference>
<dbReference type="InterPro" id="IPR007396">
    <property type="entry name" value="TR_PAI2-type"/>
</dbReference>